<sequence>MKINKDRRDNLFWTVSENYLARGYEIFNPDSFYQVCLLGYAFKKYQMDYFVDFARSTFLKFNNKDDFLCLAFLTLDKNLKEELFKERPGLISIRKNYCDEIFKTLTFTRNTSFAHELTLSYFQFERGIYPKAHKNIVEILNLIFKSSIKDVNELMDFLSGIYLKYFHLDKTLSKEKIEDTKEKIKSRKTLGLKTSSKSNSQFLKDYELEKFNIGSSEFFEENYENLKLVKDKKDGSAGNEDFLSVIEKNYGQLSLGKNQIQKLENSISKGIHSNIKIYWTKGQFKEDTYYKEISLEKFKENYSEFEKNKLKYLRGIRNLREVIKNSLLKESEEYSLYSKSGSLEVSKLWKINYIEDPKVFKKNFIDDKGQITVDILLDSSASQNEREAQVAIQAYIISSALCQLKIKNRVLAFNNLFNYLAIREYRNYNDDISKNKDIFSYQARGSNRDGLAIKLMNYLIDKNKEDRKFLIVLSDGRPNDEVNLAMLGRKKLDVRDYTDDFALYDTSKEVLNAKLKGINVLGVFTGNPEDLPKEKIIYGNDFAYITKLNRFSQIVGLFFKSMANKLN</sequence>
<dbReference type="InterPro" id="IPR036465">
    <property type="entry name" value="vWFA_dom_sf"/>
</dbReference>
<name>A0ABU0AYJ4_9FIRM</name>
<dbReference type="Proteomes" id="UP001236559">
    <property type="component" value="Unassembled WGS sequence"/>
</dbReference>
<dbReference type="PANTHER" id="PTHR41248">
    <property type="entry name" value="NORD PROTEIN"/>
    <property type="match status" value="1"/>
</dbReference>
<dbReference type="Gene3D" id="3.40.50.410">
    <property type="entry name" value="von Willebrand factor, type A domain"/>
    <property type="match status" value="1"/>
</dbReference>
<dbReference type="EMBL" id="JAUSTN010000005">
    <property type="protein sequence ID" value="MDQ0275045.1"/>
    <property type="molecule type" value="Genomic_DNA"/>
</dbReference>
<keyword evidence="2" id="KW-1185">Reference proteome</keyword>
<evidence type="ECO:0000313" key="2">
    <source>
        <dbReference type="Proteomes" id="UP001236559"/>
    </source>
</evidence>
<organism evidence="1 2">
    <name type="scientific">Peptoniphilus koenoeneniae</name>
    <dbReference type="NCBI Taxonomy" id="507751"/>
    <lineage>
        <taxon>Bacteria</taxon>
        <taxon>Bacillati</taxon>
        <taxon>Bacillota</taxon>
        <taxon>Tissierellia</taxon>
        <taxon>Tissierellales</taxon>
        <taxon>Peptoniphilaceae</taxon>
        <taxon>Peptoniphilus</taxon>
    </lineage>
</organism>
<reference evidence="1 2" key="1">
    <citation type="submission" date="2023-07" db="EMBL/GenBank/DDBJ databases">
        <title>Genomic Encyclopedia of Type Strains, Phase IV (KMG-IV): sequencing the most valuable type-strain genomes for metagenomic binning, comparative biology and taxonomic classification.</title>
        <authorList>
            <person name="Goeker M."/>
        </authorList>
    </citation>
    <scope>NUCLEOTIDE SEQUENCE [LARGE SCALE GENOMIC DNA]</scope>
    <source>
        <strain evidence="1 2">DSM 22616</strain>
    </source>
</reference>
<dbReference type="SUPFAM" id="SSF53300">
    <property type="entry name" value="vWA-like"/>
    <property type="match status" value="1"/>
</dbReference>
<proteinExistence type="predicted"/>
<protein>
    <recommendedName>
        <fullName evidence="3">Nitric oxide reductase activation protein</fullName>
    </recommendedName>
</protein>
<accession>A0ABU0AYJ4</accession>
<dbReference type="RefSeq" id="WP_307495124.1">
    <property type="nucleotide sequence ID" value="NZ_JAUSTN010000005.1"/>
</dbReference>
<comment type="caution">
    <text evidence="1">The sequence shown here is derived from an EMBL/GenBank/DDBJ whole genome shotgun (WGS) entry which is preliminary data.</text>
</comment>
<dbReference type="InterPro" id="IPR051928">
    <property type="entry name" value="NorD/CobT"/>
</dbReference>
<evidence type="ECO:0000313" key="1">
    <source>
        <dbReference type="EMBL" id="MDQ0275045.1"/>
    </source>
</evidence>
<evidence type="ECO:0008006" key="3">
    <source>
        <dbReference type="Google" id="ProtNLM"/>
    </source>
</evidence>
<dbReference type="PANTHER" id="PTHR41248:SF1">
    <property type="entry name" value="NORD PROTEIN"/>
    <property type="match status" value="1"/>
</dbReference>
<gene>
    <name evidence="1" type="ORF">J2S72_001069</name>
</gene>